<reference evidence="1 2" key="1">
    <citation type="submission" date="2018-01" db="EMBL/GenBank/DDBJ databases">
        <title>Whole genome sequencing of Histamine producing bacteria.</title>
        <authorList>
            <person name="Butler K."/>
        </authorList>
    </citation>
    <scope>NUCLEOTIDE SEQUENCE [LARGE SCALE GENOMIC DNA]</scope>
    <source>
        <strain evidence="1 2">DSM 24669</strain>
    </source>
</reference>
<proteinExistence type="predicted"/>
<dbReference type="AlphaFoldDB" id="A0A0J8Y2I8"/>
<dbReference type="SUPFAM" id="SSF53067">
    <property type="entry name" value="Actin-like ATPase domain"/>
    <property type="match status" value="1"/>
</dbReference>
<dbReference type="GO" id="GO:0034194">
    <property type="term" value="P:D-galactonate catabolic process"/>
    <property type="evidence" value="ECO:0007669"/>
    <property type="project" value="InterPro"/>
</dbReference>
<dbReference type="Proteomes" id="UP000240481">
    <property type="component" value="Unassembled WGS sequence"/>
</dbReference>
<keyword evidence="1" id="KW-0808">Transferase</keyword>
<evidence type="ECO:0000313" key="2">
    <source>
        <dbReference type="Proteomes" id="UP000240481"/>
    </source>
</evidence>
<dbReference type="STRING" id="680026.AB733_03205"/>
<evidence type="ECO:0000313" key="1">
    <source>
        <dbReference type="EMBL" id="PSW25416.1"/>
    </source>
</evidence>
<dbReference type="OrthoDB" id="256574at2"/>
<dbReference type="InterPro" id="IPR007729">
    <property type="entry name" value="DGOK"/>
</dbReference>
<dbReference type="Pfam" id="PF05035">
    <property type="entry name" value="DGOK"/>
    <property type="match status" value="1"/>
</dbReference>
<gene>
    <name evidence="1" type="ORF">C9I94_07120</name>
</gene>
<keyword evidence="2" id="KW-1185">Reference proteome</keyword>
<dbReference type="InterPro" id="IPR042258">
    <property type="entry name" value="DGOK_N"/>
</dbReference>
<organism evidence="1 2">
    <name type="scientific">Photobacterium swingsii</name>
    <dbReference type="NCBI Taxonomy" id="680026"/>
    <lineage>
        <taxon>Bacteria</taxon>
        <taxon>Pseudomonadati</taxon>
        <taxon>Pseudomonadota</taxon>
        <taxon>Gammaproteobacteria</taxon>
        <taxon>Vibrionales</taxon>
        <taxon>Vibrionaceae</taxon>
        <taxon>Photobacterium</taxon>
    </lineage>
</organism>
<dbReference type="CDD" id="cd24012">
    <property type="entry name" value="ASKHA_NBD_KDGal-kinase"/>
    <property type="match status" value="1"/>
</dbReference>
<name>A0A0J8Y2I8_9GAMM</name>
<dbReference type="Gene3D" id="3.30.420.310">
    <property type="entry name" value="2-keto-3-deoxy-galactonokinase, C-terminal domain"/>
    <property type="match status" value="1"/>
</dbReference>
<accession>A0A0J8Y2I8</accession>
<dbReference type="RefSeq" id="WP_048897468.1">
    <property type="nucleotide sequence ID" value="NZ_AP024853.1"/>
</dbReference>
<dbReference type="Gene3D" id="3.30.420.300">
    <property type="entry name" value="2-keto-3-deoxy-galactonokinase, substrate binding domain"/>
    <property type="match status" value="1"/>
</dbReference>
<sequence>MKASWIAVDWGTTNFRAFLMSDTGECLDKIQQAKGLLSVAQDQFPQVFDELISRWNGIYGHLPVIMAGMVGSQQGWREVPYVHAPASAQDLANHIHSVDLLSGNKAKIVSGVRCVNAFGNPEVMRGEEIQLIGLGEIIKCDFNAILFGTHSKNAYWCDGKIENYSTVMTGELYSLLVNHSILGKSLPEQEFNKDAFIKGVEIGNKHPLNHVLFSARTFKLFEGVQDSNIHAYISGLLIGHEFILSNRLNKLYLVGSQKLASNYALALEHLNIEFDVIDGDECFLKGMTKIYSKGEINEY</sequence>
<protein>
    <submittedName>
        <fullName evidence="1">2-keto-3-deoxy-galactonokinase</fullName>
    </submittedName>
</protein>
<dbReference type="InterPro" id="IPR042257">
    <property type="entry name" value="DGOK_C"/>
</dbReference>
<dbReference type="InterPro" id="IPR043129">
    <property type="entry name" value="ATPase_NBD"/>
</dbReference>
<dbReference type="GO" id="GO:0008671">
    <property type="term" value="F:2-dehydro-3-deoxygalactonokinase activity"/>
    <property type="evidence" value="ECO:0007669"/>
    <property type="project" value="InterPro"/>
</dbReference>
<keyword evidence="1" id="KW-0418">Kinase</keyword>
<dbReference type="EMBL" id="PYLZ01000003">
    <property type="protein sequence ID" value="PSW25416.1"/>
    <property type="molecule type" value="Genomic_DNA"/>
</dbReference>
<comment type="caution">
    <text evidence="1">The sequence shown here is derived from an EMBL/GenBank/DDBJ whole genome shotgun (WGS) entry which is preliminary data.</text>
</comment>